<evidence type="ECO:0000313" key="2">
    <source>
        <dbReference type="Proteomes" id="UP000030689"/>
    </source>
</evidence>
<feature type="non-terminal residue" evidence="1">
    <location>
        <position position="1"/>
    </location>
</feature>
<dbReference type="STRING" id="72664.V4KJL3"/>
<dbReference type="Proteomes" id="UP000030689">
    <property type="component" value="Unassembled WGS sequence"/>
</dbReference>
<reference evidence="1 2" key="1">
    <citation type="journal article" date="2013" name="Front. Plant Sci.">
        <title>The Reference Genome of the Halophytic Plant Eutrema salsugineum.</title>
        <authorList>
            <person name="Yang R."/>
            <person name="Jarvis D.E."/>
            <person name="Chen H."/>
            <person name="Beilstein M.A."/>
            <person name="Grimwood J."/>
            <person name="Jenkins J."/>
            <person name="Shu S."/>
            <person name="Prochnik S."/>
            <person name="Xin M."/>
            <person name="Ma C."/>
            <person name="Schmutz J."/>
            <person name="Wing R.A."/>
            <person name="Mitchell-Olds T."/>
            <person name="Schumaker K.S."/>
            <person name="Wang X."/>
        </authorList>
    </citation>
    <scope>NUCLEOTIDE SEQUENCE [LARGE SCALE GENOMIC DNA]</scope>
</reference>
<dbReference type="OMA" id="HHNIEND"/>
<evidence type="ECO:0000313" key="1">
    <source>
        <dbReference type="EMBL" id="ESQ38015.1"/>
    </source>
</evidence>
<name>V4KJL3_EUTSA</name>
<protein>
    <submittedName>
        <fullName evidence="1">Uncharacterized protein</fullName>
    </submittedName>
</protein>
<gene>
    <name evidence="1" type="ORF">EUTSA_v10029187mg</name>
</gene>
<dbReference type="AlphaFoldDB" id="V4KJL3"/>
<dbReference type="eggNOG" id="KOG1845">
    <property type="taxonomic scope" value="Eukaryota"/>
</dbReference>
<dbReference type="KEGG" id="eus:EUTSA_v10029187mg"/>
<dbReference type="EMBL" id="KI517537">
    <property type="protein sequence ID" value="ESQ38015.1"/>
    <property type="molecule type" value="Genomic_DNA"/>
</dbReference>
<proteinExistence type="predicted"/>
<keyword evidence="2" id="KW-1185">Reference proteome</keyword>
<sequence length="126" mass="14557">VMYLFYTYHNIVNDVMLTYQITYRPKDDPDGFSNGSNVCFSHLTYTRTFFLWLAIVTIGFVKDAKYHVCFFQYICYLFLSRIWNAAGSDGRRVIGSASSMKRTATSSFKTPAAASKTDREFNYLDN</sequence>
<accession>V4KJL3</accession>
<organism evidence="1 2">
    <name type="scientific">Eutrema salsugineum</name>
    <name type="common">Saltwater cress</name>
    <name type="synonym">Sisymbrium salsugineum</name>
    <dbReference type="NCBI Taxonomy" id="72664"/>
    <lineage>
        <taxon>Eukaryota</taxon>
        <taxon>Viridiplantae</taxon>
        <taxon>Streptophyta</taxon>
        <taxon>Embryophyta</taxon>
        <taxon>Tracheophyta</taxon>
        <taxon>Spermatophyta</taxon>
        <taxon>Magnoliopsida</taxon>
        <taxon>eudicotyledons</taxon>
        <taxon>Gunneridae</taxon>
        <taxon>Pentapetalae</taxon>
        <taxon>rosids</taxon>
        <taxon>malvids</taxon>
        <taxon>Brassicales</taxon>
        <taxon>Brassicaceae</taxon>
        <taxon>Eutremeae</taxon>
        <taxon>Eutrema</taxon>
    </lineage>
</organism>
<dbReference type="Gramene" id="ESQ38015">
    <property type="protein sequence ID" value="ESQ38015"/>
    <property type="gene ID" value="EUTSA_v10029187mg"/>
</dbReference>